<proteinExistence type="predicted"/>
<dbReference type="AlphaFoldDB" id="A0A1M6QNA8"/>
<dbReference type="RefSeq" id="WP_079653499.1">
    <property type="nucleotide sequence ID" value="NZ_LT670846.1"/>
</dbReference>
<dbReference type="OrthoDB" id="15174at2"/>
<dbReference type="STRING" id="381751.SAMN05444391_0310"/>
<protein>
    <submittedName>
        <fullName evidence="1">Uncharacterized protein</fullName>
    </submittedName>
</protein>
<keyword evidence="2" id="KW-1185">Reference proteome</keyword>
<dbReference type="EMBL" id="LT670846">
    <property type="protein sequence ID" value="SHK21741.1"/>
    <property type="molecule type" value="Genomic_DNA"/>
</dbReference>
<name>A0A1M6QNA8_9AQUI</name>
<gene>
    <name evidence="1" type="ORF">SAMN05444391_0310</name>
</gene>
<dbReference type="InterPro" id="IPR055016">
    <property type="entry name" value="Aq_1974-like"/>
</dbReference>
<dbReference type="Pfam" id="PF22323">
    <property type="entry name" value="Aq_1974-like"/>
    <property type="match status" value="1"/>
</dbReference>
<reference evidence="1 2" key="1">
    <citation type="submission" date="2016-11" db="EMBL/GenBank/DDBJ databases">
        <authorList>
            <person name="Jaros S."/>
            <person name="Januszkiewicz K."/>
            <person name="Wedrychowicz H."/>
        </authorList>
    </citation>
    <scope>NUCLEOTIDE SEQUENCE [LARGE SCALE GENOMIC DNA]</scope>
    <source>
        <strain evidence="1 2">DSM 19557</strain>
    </source>
</reference>
<organism evidence="1 2">
    <name type="scientific">Thermocrinis minervae</name>
    <dbReference type="NCBI Taxonomy" id="381751"/>
    <lineage>
        <taxon>Bacteria</taxon>
        <taxon>Pseudomonadati</taxon>
        <taxon>Aquificota</taxon>
        <taxon>Aquificia</taxon>
        <taxon>Aquificales</taxon>
        <taxon>Aquificaceae</taxon>
        <taxon>Thermocrinis</taxon>
    </lineage>
</organism>
<evidence type="ECO:0000313" key="2">
    <source>
        <dbReference type="Proteomes" id="UP000189810"/>
    </source>
</evidence>
<sequence>MRKGRPLLPQEMELFQKALGIGPHNFWRWSSRTRNFKLLTDGEYVWVEGSEEDIGKPKPLNEATWWSWEFIREKLKELS</sequence>
<dbReference type="Proteomes" id="UP000189810">
    <property type="component" value="Chromosome I"/>
</dbReference>
<evidence type="ECO:0000313" key="1">
    <source>
        <dbReference type="EMBL" id="SHK21741.1"/>
    </source>
</evidence>
<accession>A0A1M6QNA8</accession>